<reference evidence="2 3" key="1">
    <citation type="journal article" date="2017" name="Nat. Microbiol.">
        <title>Natural product diversity associated with the nematode symbionts Photorhabdus and Xenorhabdus.</title>
        <authorList>
            <person name="Tobias N.J."/>
            <person name="Wolff H."/>
            <person name="Djahanschiri B."/>
            <person name="Grundmann F."/>
            <person name="Kronenwerth M."/>
            <person name="Shi Y.M."/>
            <person name="Simonyi S."/>
            <person name="Grun P."/>
            <person name="Shapiro-Ilan D."/>
            <person name="Pidot S.J."/>
            <person name="Stinear T.P."/>
            <person name="Ebersberger I."/>
            <person name="Bode H.B."/>
        </authorList>
    </citation>
    <scope>NUCLEOTIDE SEQUENCE [LARGE SCALE GENOMIC DNA]</scope>
    <source>
        <strain evidence="2 3">DSM 17902</strain>
    </source>
</reference>
<accession>A0A2D0JPP1</accession>
<protein>
    <submittedName>
        <fullName evidence="2">ABC transporter permease</fullName>
    </submittedName>
</protein>
<feature type="transmembrane region" description="Helical" evidence="1">
    <location>
        <begin position="26"/>
        <end position="50"/>
    </location>
</feature>
<keyword evidence="1" id="KW-0812">Transmembrane</keyword>
<feature type="transmembrane region" description="Helical" evidence="1">
    <location>
        <begin position="195"/>
        <end position="215"/>
    </location>
</feature>
<evidence type="ECO:0000313" key="3">
    <source>
        <dbReference type="Proteomes" id="UP000221980"/>
    </source>
</evidence>
<evidence type="ECO:0000256" key="1">
    <source>
        <dbReference type="SAM" id="Phobius"/>
    </source>
</evidence>
<name>A0A2D0JPP1_9GAMM</name>
<comment type="caution">
    <text evidence="2">The sequence shown here is derived from an EMBL/GenBank/DDBJ whole genome shotgun (WGS) entry which is preliminary data.</text>
</comment>
<keyword evidence="3" id="KW-1185">Reference proteome</keyword>
<dbReference type="OrthoDB" id="8582979at2"/>
<dbReference type="PANTHER" id="PTHR36833:SF2">
    <property type="entry name" value="SLR0610 PROTEIN"/>
    <property type="match status" value="1"/>
</dbReference>
<sequence>MIRYLKIMKNISFLSLQQDMEYRPNFLAAIFSSLLWILVPIVLFKSIYAHVDNISGWSWEDVIILIGTYIIIDSIMMGLLINNMGELQDDIIKGNIDVYLVKPIDSQFYASFKRINFAQLTNSISGVFIVIYGYFSSSIHFELINLFLYFLYLLTGMITYYSIWFIWTITAFWWPSNEHRDSLFLNNIIIARFPIDIFNGGVGFIFKIILPFALISNPATLALLGNIEWYLGILSFFIAISFLVLSRITWHLGLKSYSSTGS</sequence>
<organism evidence="2 3">
    <name type="scientific">Xenorhabdus miraniensis</name>
    <dbReference type="NCBI Taxonomy" id="351674"/>
    <lineage>
        <taxon>Bacteria</taxon>
        <taxon>Pseudomonadati</taxon>
        <taxon>Pseudomonadota</taxon>
        <taxon>Gammaproteobacteria</taxon>
        <taxon>Enterobacterales</taxon>
        <taxon>Morganellaceae</taxon>
        <taxon>Xenorhabdus</taxon>
    </lineage>
</organism>
<feature type="transmembrane region" description="Helical" evidence="1">
    <location>
        <begin position="227"/>
        <end position="245"/>
    </location>
</feature>
<dbReference type="RefSeq" id="WP_099114627.1">
    <property type="nucleotide sequence ID" value="NZ_CAWNQI010000024.1"/>
</dbReference>
<dbReference type="Pfam" id="PF06182">
    <property type="entry name" value="ABC2_membrane_6"/>
    <property type="match status" value="1"/>
</dbReference>
<dbReference type="EMBL" id="NITZ01000012">
    <property type="protein sequence ID" value="PHM48220.1"/>
    <property type="molecule type" value="Genomic_DNA"/>
</dbReference>
<feature type="transmembrane region" description="Helical" evidence="1">
    <location>
        <begin position="117"/>
        <end position="135"/>
    </location>
</feature>
<dbReference type="InterPro" id="IPR010390">
    <property type="entry name" value="ABC-2_transporter-like"/>
</dbReference>
<evidence type="ECO:0000313" key="2">
    <source>
        <dbReference type="EMBL" id="PHM48220.1"/>
    </source>
</evidence>
<dbReference type="AlphaFoldDB" id="A0A2D0JPP1"/>
<proteinExistence type="predicted"/>
<dbReference type="Proteomes" id="UP000221980">
    <property type="component" value="Unassembled WGS sequence"/>
</dbReference>
<keyword evidence="1" id="KW-0472">Membrane</keyword>
<gene>
    <name evidence="2" type="ORF">Xmir_02558</name>
</gene>
<feature type="transmembrane region" description="Helical" evidence="1">
    <location>
        <begin position="147"/>
        <end position="174"/>
    </location>
</feature>
<keyword evidence="1" id="KW-1133">Transmembrane helix</keyword>
<dbReference type="PANTHER" id="PTHR36833">
    <property type="entry name" value="SLR0610 PROTEIN-RELATED"/>
    <property type="match status" value="1"/>
</dbReference>
<feature type="transmembrane region" description="Helical" evidence="1">
    <location>
        <begin position="62"/>
        <end position="81"/>
    </location>
</feature>